<feature type="compositionally biased region" description="Polar residues" evidence="1">
    <location>
        <begin position="84"/>
        <end position="99"/>
    </location>
</feature>
<feature type="region of interest" description="Disordered" evidence="1">
    <location>
        <begin position="58"/>
        <end position="117"/>
    </location>
</feature>
<reference evidence="2 3" key="1">
    <citation type="submission" date="2010-10" db="EMBL/GenBank/DDBJ databases">
        <title>Complete sequence of Frankia sp. EuI1c.</title>
        <authorList>
            <consortium name="US DOE Joint Genome Institute"/>
            <person name="Lucas S."/>
            <person name="Copeland A."/>
            <person name="Lapidus A."/>
            <person name="Cheng J.-F."/>
            <person name="Bruce D."/>
            <person name="Goodwin L."/>
            <person name="Pitluck S."/>
            <person name="Chertkov O."/>
            <person name="Detter J.C."/>
            <person name="Han C."/>
            <person name="Tapia R."/>
            <person name="Land M."/>
            <person name="Hauser L."/>
            <person name="Jeffries C."/>
            <person name="Kyrpides N."/>
            <person name="Ivanova N."/>
            <person name="Mikhailova N."/>
            <person name="Beauchemin N."/>
            <person name="Sen A."/>
            <person name="Sur S.A."/>
            <person name="Gtari M."/>
            <person name="Wall L."/>
            <person name="Tisa L."/>
            <person name="Woyke T."/>
        </authorList>
    </citation>
    <scope>NUCLEOTIDE SEQUENCE [LARGE SCALE GENOMIC DNA]</scope>
    <source>
        <strain evidence="3">DSM 45817 / CECT 9037 / EuI1c</strain>
    </source>
</reference>
<evidence type="ECO:0000313" key="2">
    <source>
        <dbReference type="EMBL" id="ADP80328.1"/>
    </source>
</evidence>
<dbReference type="KEGG" id="fri:FraEuI1c_2289"/>
<dbReference type="AlphaFoldDB" id="E3IZ45"/>
<gene>
    <name evidence="2" type="ordered locus">FraEuI1c_2289</name>
</gene>
<sequence>MLPGGELDQLVRMFCPKCADERPFEQPECLDGHGADCPERACVECGAAVLLGPLTQPEPARVASQDRPGQRVVRPAVADLDLPVQSTQAGSTQAGSAPAQSEARRRVGSGRTPRSLA</sequence>
<keyword evidence="3" id="KW-1185">Reference proteome</keyword>
<dbReference type="OrthoDB" id="3831322at2"/>
<protein>
    <submittedName>
        <fullName evidence="2">Uncharacterized protein</fullName>
    </submittedName>
</protein>
<dbReference type="HOGENOM" id="CLU_2081370_0_0_11"/>
<dbReference type="RefSeq" id="WP_013423447.1">
    <property type="nucleotide sequence ID" value="NC_014666.1"/>
</dbReference>
<organism evidence="2 3">
    <name type="scientific">Pseudofrankia inefficax (strain DSM 45817 / CECT 9037 / DDB 130130 / EuI1c)</name>
    <name type="common">Frankia inefficax</name>
    <dbReference type="NCBI Taxonomy" id="298654"/>
    <lineage>
        <taxon>Bacteria</taxon>
        <taxon>Bacillati</taxon>
        <taxon>Actinomycetota</taxon>
        <taxon>Actinomycetes</taxon>
        <taxon>Frankiales</taxon>
        <taxon>Frankiaceae</taxon>
        <taxon>Pseudofrankia</taxon>
    </lineage>
</organism>
<dbReference type="STRING" id="298654.FraEuI1c_2289"/>
<evidence type="ECO:0000256" key="1">
    <source>
        <dbReference type="SAM" id="MobiDB-lite"/>
    </source>
</evidence>
<dbReference type="EMBL" id="CP002299">
    <property type="protein sequence ID" value="ADP80328.1"/>
    <property type="molecule type" value="Genomic_DNA"/>
</dbReference>
<accession>E3IZ45</accession>
<dbReference type="Proteomes" id="UP000002484">
    <property type="component" value="Chromosome"/>
</dbReference>
<proteinExistence type="predicted"/>
<dbReference type="InParanoid" id="E3IZ45"/>
<name>E3IZ45_PSEI1</name>
<evidence type="ECO:0000313" key="3">
    <source>
        <dbReference type="Proteomes" id="UP000002484"/>
    </source>
</evidence>